<dbReference type="EMBL" id="JBHTHZ010000014">
    <property type="protein sequence ID" value="MFD0795156.1"/>
    <property type="molecule type" value="Genomic_DNA"/>
</dbReference>
<evidence type="ECO:0000256" key="2">
    <source>
        <dbReference type="ARBA" id="ARBA00023125"/>
    </source>
</evidence>
<evidence type="ECO:0000313" key="6">
    <source>
        <dbReference type="Proteomes" id="UP001597010"/>
    </source>
</evidence>
<sequence length="269" mass="30691">MIIKGSDDQPKILQSCYGNVSRSGEHFVPNHTLSYVVSGRNDIYLNGKTHCFGEGEFRFTAKNQLAKFTKYPSATEAFKSISVVIDQQTLRSISEEYKLHQQKVYTGETLLSLKPVPLLQQFIASLSPYLNGSGELNEIITRLKVKEAAMILLETNPELCDLLFDFDPPGKVDLKAFMTQHYKFNVDLNRFAYLTGRSLATFKRDFEHTFHTSPSKWLQEQRLKEAYFLLKEKGRKVTDVYLDAGFKDLSHFSFAFKKTYGVTPSSVVP</sequence>
<reference evidence="6" key="1">
    <citation type="journal article" date="2019" name="Int. J. Syst. Evol. Microbiol.">
        <title>The Global Catalogue of Microorganisms (GCM) 10K type strain sequencing project: providing services to taxonomists for standard genome sequencing and annotation.</title>
        <authorList>
            <consortium name="The Broad Institute Genomics Platform"/>
            <consortium name="The Broad Institute Genome Sequencing Center for Infectious Disease"/>
            <person name="Wu L."/>
            <person name="Ma J."/>
        </authorList>
    </citation>
    <scope>NUCLEOTIDE SEQUENCE [LARGE SCALE GENOMIC DNA]</scope>
    <source>
        <strain evidence="6">CCUG 61484</strain>
    </source>
</reference>
<dbReference type="Pfam" id="PF12833">
    <property type="entry name" value="HTH_18"/>
    <property type="match status" value="1"/>
</dbReference>
<evidence type="ECO:0000313" key="5">
    <source>
        <dbReference type="EMBL" id="MFD0795156.1"/>
    </source>
</evidence>
<evidence type="ECO:0000256" key="3">
    <source>
        <dbReference type="ARBA" id="ARBA00023163"/>
    </source>
</evidence>
<comment type="caution">
    <text evidence="5">The sequence shown here is derived from an EMBL/GenBank/DDBJ whole genome shotgun (WGS) entry which is preliminary data.</text>
</comment>
<dbReference type="InterPro" id="IPR009057">
    <property type="entry name" value="Homeodomain-like_sf"/>
</dbReference>
<keyword evidence="1" id="KW-0805">Transcription regulation</keyword>
<evidence type="ECO:0000259" key="4">
    <source>
        <dbReference type="PROSITE" id="PS01124"/>
    </source>
</evidence>
<dbReference type="PANTHER" id="PTHR43280:SF2">
    <property type="entry name" value="HTH-TYPE TRANSCRIPTIONAL REGULATOR EXSA"/>
    <property type="match status" value="1"/>
</dbReference>
<dbReference type="PROSITE" id="PS01124">
    <property type="entry name" value="HTH_ARAC_FAMILY_2"/>
    <property type="match status" value="1"/>
</dbReference>
<dbReference type="InterPro" id="IPR020449">
    <property type="entry name" value="Tscrpt_reg_AraC-type_HTH"/>
</dbReference>
<dbReference type="RefSeq" id="WP_377117282.1">
    <property type="nucleotide sequence ID" value="NZ_JBHTHZ010000014.1"/>
</dbReference>
<accession>A0ABW3AX99</accession>
<evidence type="ECO:0000256" key="1">
    <source>
        <dbReference type="ARBA" id="ARBA00023015"/>
    </source>
</evidence>
<gene>
    <name evidence="5" type="ORF">ACFQZX_16150</name>
</gene>
<dbReference type="Pfam" id="PF22200">
    <property type="entry name" value="ExsA_N"/>
    <property type="match status" value="1"/>
</dbReference>
<dbReference type="Gene3D" id="1.10.10.60">
    <property type="entry name" value="Homeodomain-like"/>
    <property type="match status" value="1"/>
</dbReference>
<dbReference type="InterPro" id="IPR054015">
    <property type="entry name" value="ExsA-like_N"/>
</dbReference>
<keyword evidence="6" id="KW-1185">Reference proteome</keyword>
<dbReference type="PANTHER" id="PTHR43280">
    <property type="entry name" value="ARAC-FAMILY TRANSCRIPTIONAL REGULATOR"/>
    <property type="match status" value="1"/>
</dbReference>
<protein>
    <submittedName>
        <fullName evidence="5">Helix-turn-helix domain-containing protein</fullName>
    </submittedName>
</protein>
<dbReference type="SUPFAM" id="SSF46689">
    <property type="entry name" value="Homeodomain-like"/>
    <property type="match status" value="1"/>
</dbReference>
<feature type="domain" description="HTH araC/xylS-type" evidence="4">
    <location>
        <begin position="172"/>
        <end position="269"/>
    </location>
</feature>
<proteinExistence type="predicted"/>
<dbReference type="InterPro" id="IPR018060">
    <property type="entry name" value="HTH_AraC"/>
</dbReference>
<name>A0ABW3AX99_9SPHI</name>
<keyword evidence="3" id="KW-0804">Transcription</keyword>
<organism evidence="5 6">
    <name type="scientific">Mucilaginibacter litoreus</name>
    <dbReference type="NCBI Taxonomy" id="1048221"/>
    <lineage>
        <taxon>Bacteria</taxon>
        <taxon>Pseudomonadati</taxon>
        <taxon>Bacteroidota</taxon>
        <taxon>Sphingobacteriia</taxon>
        <taxon>Sphingobacteriales</taxon>
        <taxon>Sphingobacteriaceae</taxon>
        <taxon>Mucilaginibacter</taxon>
    </lineage>
</organism>
<dbReference type="PRINTS" id="PR00032">
    <property type="entry name" value="HTHARAC"/>
</dbReference>
<dbReference type="Proteomes" id="UP001597010">
    <property type="component" value="Unassembled WGS sequence"/>
</dbReference>
<keyword evidence="2" id="KW-0238">DNA-binding</keyword>
<dbReference type="SMART" id="SM00342">
    <property type="entry name" value="HTH_ARAC"/>
    <property type="match status" value="1"/>
</dbReference>